<dbReference type="Proteomes" id="UP000789901">
    <property type="component" value="Unassembled WGS sequence"/>
</dbReference>
<protein>
    <submittedName>
        <fullName evidence="1">12055_t:CDS:1</fullName>
    </submittedName>
</protein>
<dbReference type="Gene3D" id="1.20.5.170">
    <property type="match status" value="1"/>
</dbReference>
<reference evidence="1 2" key="1">
    <citation type="submission" date="2021-06" db="EMBL/GenBank/DDBJ databases">
        <authorList>
            <person name="Kallberg Y."/>
            <person name="Tangrot J."/>
            <person name="Rosling A."/>
        </authorList>
    </citation>
    <scope>NUCLEOTIDE SEQUENCE [LARGE SCALE GENOMIC DNA]</scope>
    <source>
        <strain evidence="1 2">120-4 pot B 10/14</strain>
    </source>
</reference>
<sequence>MQSELDLLKTHIAELEPENAKLRQIIKEKSDFETENFKHKAKNAKLKAEVAKLRHDIEEIKLQTRVNTNEQNTSLIDDISQLLAYLESLVTLEAQRSTRGTSSNSLFIEDHSNKDYSINVNASQLKAKPASLKDKKIDEFLDSKYKEKVSKEIIQSIKKKKLQEQDLSLVNQVKSEKMIPQSCDVKTVTKCYDQNYVLDNSDTISIKISESINQIIEGLIQEMACNQTQSIVSPEINSISSNKFCIQDMIPGSVASKTVTKCHDQNNSEVSESTYPDNLLKAEISAKSSSEAQNASLNSCLPISILPDDPKEK</sequence>
<gene>
    <name evidence="1" type="ORF">GMARGA_LOCUS8124</name>
</gene>
<dbReference type="EMBL" id="CAJVQB010004103">
    <property type="protein sequence ID" value="CAG8626911.1"/>
    <property type="molecule type" value="Genomic_DNA"/>
</dbReference>
<organism evidence="1 2">
    <name type="scientific">Gigaspora margarita</name>
    <dbReference type="NCBI Taxonomy" id="4874"/>
    <lineage>
        <taxon>Eukaryota</taxon>
        <taxon>Fungi</taxon>
        <taxon>Fungi incertae sedis</taxon>
        <taxon>Mucoromycota</taxon>
        <taxon>Glomeromycotina</taxon>
        <taxon>Glomeromycetes</taxon>
        <taxon>Diversisporales</taxon>
        <taxon>Gigasporaceae</taxon>
        <taxon>Gigaspora</taxon>
    </lineage>
</organism>
<evidence type="ECO:0000313" key="2">
    <source>
        <dbReference type="Proteomes" id="UP000789901"/>
    </source>
</evidence>
<proteinExistence type="predicted"/>
<keyword evidence="2" id="KW-1185">Reference proteome</keyword>
<accession>A0ABN7ULJ9</accession>
<name>A0ABN7ULJ9_GIGMA</name>
<comment type="caution">
    <text evidence="1">The sequence shown here is derived from an EMBL/GenBank/DDBJ whole genome shotgun (WGS) entry which is preliminary data.</text>
</comment>
<evidence type="ECO:0000313" key="1">
    <source>
        <dbReference type="EMBL" id="CAG8626911.1"/>
    </source>
</evidence>